<gene>
    <name evidence="4" type="ORF">GH266_14440</name>
</gene>
<dbReference type="OrthoDB" id="9782658at2"/>
<organism evidence="4 5">
    <name type="scientific">Stappia indica</name>
    <dbReference type="NCBI Taxonomy" id="538381"/>
    <lineage>
        <taxon>Bacteria</taxon>
        <taxon>Pseudomonadati</taxon>
        <taxon>Pseudomonadota</taxon>
        <taxon>Alphaproteobacteria</taxon>
        <taxon>Hyphomicrobiales</taxon>
        <taxon>Stappiaceae</taxon>
        <taxon>Stappia</taxon>
    </lineage>
</organism>
<dbReference type="RefSeq" id="WP_158194452.1">
    <property type="nucleotide sequence ID" value="NZ_CP046908.1"/>
</dbReference>
<evidence type="ECO:0000256" key="1">
    <source>
        <dbReference type="PIRNR" id="PIRNR012702"/>
    </source>
</evidence>
<feature type="domain" description="Microcystin LR degradation protein MlrC N-terminal" evidence="3">
    <location>
        <begin position="3"/>
        <end position="300"/>
    </location>
</feature>
<evidence type="ECO:0000313" key="5">
    <source>
        <dbReference type="Proteomes" id="UP000435648"/>
    </source>
</evidence>
<sequence length="502" mass="53329">MRRLAIARLWHEANAFSPVPTGLESFRRREWQAGPQAHEAYRGTATEMGGTVAFLDARPDWQGVFLRCTSAPPGGLVEQAALDAIHDEIVEGLAREAKEAPFDAVYVSLHGAIAGTRDLGPDRTLLARIRAVLGPHVPLAVTFDMHACLDPRIAESADILVGYKTYPHVDMAETAEKALGLVERMAEGERFRSLILPVPMLPPSHSMRTDGRPMGDLVRLAGEREAEAGLADITVFGGFAYADTPWTSASVTVCHRDDGKGEGEGARARAVAEGMADDLLRSHGAFLPDLPGAAEGLARAVRLLEGGTRWPVAVLENSDNPLSGGAGDTPGLFRALVEAAPPWPALFASFCDPDLVARAHELGAGARLESHLGGRLGTAFGPPVPFSGEIVRLTDGRFVNTGPMERGRQEAVGRTVLLRAGALSVVIAETAQSVNDPAWAALHGIDLGEIALFCTKAKNHFRAAFGTFCGAIIDVDTPGPAPADLTSLPYRHVPASFLRPAQ</sequence>
<dbReference type="AlphaFoldDB" id="A0A857C9N6"/>
<comment type="similarity">
    <text evidence="1">Belongs to the peptidase M81 family.</text>
</comment>
<dbReference type="Pfam" id="PF07171">
    <property type="entry name" value="MlrC_C"/>
    <property type="match status" value="1"/>
</dbReference>
<keyword evidence="1" id="KW-0645">Protease</keyword>
<keyword evidence="1" id="KW-0479">Metal-binding</keyword>
<dbReference type="InterPro" id="IPR009197">
    <property type="entry name" value="MlrC"/>
</dbReference>
<name>A0A857C9N6_9HYPH</name>
<keyword evidence="1" id="KW-0482">Metalloprotease</keyword>
<dbReference type="GO" id="GO:0046872">
    <property type="term" value="F:metal ion binding"/>
    <property type="evidence" value="ECO:0007669"/>
    <property type="project" value="UniProtKB-KW"/>
</dbReference>
<dbReference type="GO" id="GO:0006508">
    <property type="term" value="P:proteolysis"/>
    <property type="evidence" value="ECO:0007669"/>
    <property type="project" value="UniProtKB-KW"/>
</dbReference>
<dbReference type="PIRSF" id="PIRSF012702">
    <property type="entry name" value="UCP012702"/>
    <property type="match status" value="1"/>
</dbReference>
<dbReference type="InterPro" id="IPR015995">
    <property type="entry name" value="MlrC_N"/>
</dbReference>
<evidence type="ECO:0000259" key="2">
    <source>
        <dbReference type="Pfam" id="PF07171"/>
    </source>
</evidence>
<accession>A0A857C9N6</accession>
<dbReference type="Proteomes" id="UP000435648">
    <property type="component" value="Chromosome"/>
</dbReference>
<dbReference type="Pfam" id="PF07364">
    <property type="entry name" value="DUF1485"/>
    <property type="match status" value="1"/>
</dbReference>
<dbReference type="KEGG" id="siw:GH266_14440"/>
<proteinExistence type="inferred from homology"/>
<dbReference type="EMBL" id="CP046908">
    <property type="protein sequence ID" value="QGZ35585.1"/>
    <property type="molecule type" value="Genomic_DNA"/>
</dbReference>
<dbReference type="InterPro" id="IPR010799">
    <property type="entry name" value="MlrC_C"/>
</dbReference>
<comment type="cofactor">
    <cofactor evidence="1">
        <name>Zn(2+)</name>
        <dbReference type="ChEBI" id="CHEBI:29105"/>
    </cofactor>
    <text evidence="1">Binds 1 zinc ion per subunit.</text>
</comment>
<reference evidence="4 5" key="1">
    <citation type="submission" date="2019-12" db="EMBL/GenBank/DDBJ databases">
        <title>The genome of Stappia indica PHM037.</title>
        <authorList>
            <person name="Kacar D."/>
            <person name="Galan B."/>
            <person name="Canedo L."/>
            <person name="Rodriguez P."/>
            <person name="de la Calle F."/>
            <person name="Garcia J.L."/>
        </authorList>
    </citation>
    <scope>NUCLEOTIDE SEQUENCE [LARGE SCALE GENOMIC DNA]</scope>
    <source>
        <strain evidence="4 5">PHM037</strain>
    </source>
</reference>
<evidence type="ECO:0000313" key="4">
    <source>
        <dbReference type="EMBL" id="QGZ35585.1"/>
    </source>
</evidence>
<feature type="domain" description="Microcystin LR degradation protein MlrC C-terminal" evidence="2">
    <location>
        <begin position="316"/>
        <end position="492"/>
    </location>
</feature>
<dbReference type="GO" id="GO:0008237">
    <property type="term" value="F:metallopeptidase activity"/>
    <property type="evidence" value="ECO:0007669"/>
    <property type="project" value="UniProtKB-KW"/>
</dbReference>
<evidence type="ECO:0000259" key="3">
    <source>
        <dbReference type="Pfam" id="PF07364"/>
    </source>
</evidence>
<comment type="function">
    <text evidence="1">Involved in peptidolytic degradation of cyclic heptapeptide hepatotoxin microcystin (MC).</text>
</comment>
<keyword evidence="1" id="KW-0378">Hydrolase</keyword>
<protein>
    <recommendedName>
        <fullName evidence="1">Microcystinase C</fullName>
        <shortName evidence="1">MlrC</shortName>
    </recommendedName>
</protein>